<organism evidence="2 3">
    <name type="scientific">Streptococcus pneumoniae</name>
    <dbReference type="NCBI Taxonomy" id="1313"/>
    <lineage>
        <taxon>Bacteria</taxon>
        <taxon>Bacillati</taxon>
        <taxon>Bacillota</taxon>
        <taxon>Bacilli</taxon>
        <taxon>Lactobacillales</taxon>
        <taxon>Streptococcaceae</taxon>
        <taxon>Streptococcus</taxon>
    </lineage>
</organism>
<feature type="domain" description="HTH-type transcriptional regulator Rgg C-terminal" evidence="1">
    <location>
        <begin position="4"/>
        <end position="115"/>
    </location>
</feature>
<feature type="non-terminal residue" evidence="2">
    <location>
        <position position="1"/>
    </location>
</feature>
<dbReference type="InterPro" id="IPR010057">
    <property type="entry name" value="Transcription_activator_Rgg_C"/>
</dbReference>
<evidence type="ECO:0000259" key="1">
    <source>
        <dbReference type="Pfam" id="PF21259"/>
    </source>
</evidence>
<comment type="caution">
    <text evidence="2">The sequence shown here is derived from an EMBL/GenBank/DDBJ whole genome shotgun (WGS) entry which is preliminary data.</text>
</comment>
<gene>
    <name evidence="2" type="ORF">GM537_11675</name>
</gene>
<dbReference type="PANTHER" id="PTHR37038:SF13">
    <property type="entry name" value="HTH CRO_C1-TYPE DOMAIN-CONTAINING PROTEIN"/>
    <property type="match status" value="1"/>
</dbReference>
<dbReference type="AlphaFoldDB" id="A0A6G2DWS6"/>
<reference evidence="2 3" key="1">
    <citation type="submission" date="2019-11" db="EMBL/GenBank/DDBJ databases">
        <title>Growth characteristics of pneumococcus vary with the chemical composition of the capsule and with environmental conditions.</title>
        <authorList>
            <person name="Tothpal A."/>
            <person name="Desobry K."/>
            <person name="Joshi S."/>
            <person name="Wyllie A.L."/>
            <person name="Weinberger D.M."/>
        </authorList>
    </citation>
    <scope>NUCLEOTIDE SEQUENCE [LARGE SCALE GENOMIC DNA]</scope>
    <source>
        <strain evidence="3">pnumococcus23A</strain>
    </source>
</reference>
<dbReference type="Pfam" id="PF21259">
    <property type="entry name" value="Rgg_C"/>
    <property type="match status" value="1"/>
</dbReference>
<protein>
    <submittedName>
        <fullName evidence="2">Rgg/GadR/MutR family transcriptional regulator</fullName>
    </submittedName>
</protein>
<evidence type="ECO:0000313" key="2">
    <source>
        <dbReference type="EMBL" id="MTW25455.1"/>
    </source>
</evidence>
<dbReference type="EMBL" id="WNHS01000200">
    <property type="protein sequence ID" value="MTW25455.1"/>
    <property type="molecule type" value="Genomic_DNA"/>
</dbReference>
<proteinExistence type="predicted"/>
<name>A0A6G2DWS6_STREE</name>
<dbReference type="PANTHER" id="PTHR37038">
    <property type="entry name" value="TRANSCRIPTIONAL REGULATOR-RELATED"/>
    <property type="match status" value="1"/>
</dbReference>
<dbReference type="InterPro" id="IPR053163">
    <property type="entry name" value="HTH-type_regulator_Rgg"/>
</dbReference>
<sequence>TIQNIYRHTKIVTELRTKGFKNNHVLKDLSEEIWDYLEPMDTWYISDLKLLGTILFFFPSENLPLLIDRIMKTIEKYKYFRETKVFLSSFLANLSTVYFQHHLFKECETITLQLLVLAEELKIYDILGFSQVRLGILQHNSDLIDKGITLLRLTKEEALVKILEKEINDFSNL</sequence>
<accession>A0A6G2DWS6</accession>
<evidence type="ECO:0000313" key="3">
    <source>
        <dbReference type="Proteomes" id="UP000490982"/>
    </source>
</evidence>
<dbReference type="Proteomes" id="UP000490982">
    <property type="component" value="Unassembled WGS sequence"/>
</dbReference>